<name>A0A7W2EN99_9BURK</name>
<feature type="chain" id="PRO_5031496470" description="Photosynthesis system II assembly factor Ycf48/Hcf136-like domain-containing protein" evidence="3">
    <location>
        <begin position="27"/>
        <end position="369"/>
    </location>
</feature>
<proteinExistence type="predicted"/>
<evidence type="ECO:0000259" key="4">
    <source>
        <dbReference type="Pfam" id="PF14870"/>
    </source>
</evidence>
<dbReference type="RefSeq" id="WP_182159082.1">
    <property type="nucleotide sequence ID" value="NZ_JACEZT010000001.1"/>
</dbReference>
<dbReference type="InterPro" id="IPR015943">
    <property type="entry name" value="WD40/YVTN_repeat-like_dom_sf"/>
</dbReference>
<keyword evidence="6" id="KW-1185">Reference proteome</keyword>
<dbReference type="InterPro" id="IPR028203">
    <property type="entry name" value="PSII_CF48-like_dom"/>
</dbReference>
<sequence length="369" mass="38760">MFPTLNRNRRVAAFWLACGLTPLAMAAAEPAKNGVDLLARPAVIRQHADTSVMLAVASAGARLVAVGERGIILLSDDQGKSWRQTPAPVSVALTAVHFPDAQHGWAVGHGGVVLATTDGGATWRKQLDGLQAAQIELASARQQAPQNGEAGVSRLRDAERMVTEGADKPLLDVRFSDSQHGLVVGAYGMALATADGGATWTTLRGQIDNPRGHHLYRIYVEGGHTYLAGEQGALYRAADGSANFQEIKTPYAGSYFGMVTGRHGELMLFGLRGNAFRSTDGGANWNKVDTGLPITLTAGQRLASGDIVLADETGRVLKSRDDGATFAPVPLSQRAAFTGVAQSADGSLVLSGTRGMVRIAAENVLGVKK</sequence>
<dbReference type="AlphaFoldDB" id="A0A7W2EN99"/>
<dbReference type="GO" id="GO:0009523">
    <property type="term" value="C:photosystem II"/>
    <property type="evidence" value="ECO:0007669"/>
    <property type="project" value="UniProtKB-KW"/>
</dbReference>
<dbReference type="SUPFAM" id="SSF110296">
    <property type="entry name" value="Oligoxyloglucan reducing end-specific cellobiohydrolase"/>
    <property type="match status" value="1"/>
</dbReference>
<dbReference type="Gene3D" id="2.130.10.10">
    <property type="entry name" value="YVTN repeat-like/Quinoprotein amine dehydrogenase"/>
    <property type="match status" value="2"/>
</dbReference>
<feature type="domain" description="Photosynthesis system II assembly factor Ycf48/Hcf136-like" evidence="4">
    <location>
        <begin position="166"/>
        <end position="288"/>
    </location>
</feature>
<feature type="domain" description="Photosynthesis system II assembly factor Ycf48/Hcf136-like" evidence="4">
    <location>
        <begin position="79"/>
        <end position="134"/>
    </location>
</feature>
<dbReference type="PANTHER" id="PTHR47199">
    <property type="entry name" value="PHOTOSYSTEM II STABILITY/ASSEMBLY FACTOR HCF136, CHLOROPLASTIC"/>
    <property type="match status" value="1"/>
</dbReference>
<organism evidence="5 6">
    <name type="scientific">Rugamonas brunnea</name>
    <dbReference type="NCBI Taxonomy" id="2758569"/>
    <lineage>
        <taxon>Bacteria</taxon>
        <taxon>Pseudomonadati</taxon>
        <taxon>Pseudomonadota</taxon>
        <taxon>Betaproteobacteria</taxon>
        <taxon>Burkholderiales</taxon>
        <taxon>Oxalobacteraceae</taxon>
        <taxon>Telluria group</taxon>
        <taxon>Rugamonas</taxon>
    </lineage>
</organism>
<dbReference type="Pfam" id="PF14870">
    <property type="entry name" value="PSII_BNR"/>
    <property type="match status" value="2"/>
</dbReference>
<dbReference type="PANTHER" id="PTHR47199:SF2">
    <property type="entry name" value="PHOTOSYSTEM II STABILITY_ASSEMBLY FACTOR HCF136, CHLOROPLASTIC"/>
    <property type="match status" value="1"/>
</dbReference>
<evidence type="ECO:0000313" key="5">
    <source>
        <dbReference type="EMBL" id="MBA5635587.1"/>
    </source>
</evidence>
<keyword evidence="1" id="KW-0602">Photosynthesis</keyword>
<comment type="caution">
    <text evidence="5">The sequence shown here is derived from an EMBL/GenBank/DDBJ whole genome shotgun (WGS) entry which is preliminary data.</text>
</comment>
<keyword evidence="3" id="KW-0732">Signal</keyword>
<evidence type="ECO:0000313" key="6">
    <source>
        <dbReference type="Proteomes" id="UP000534388"/>
    </source>
</evidence>
<gene>
    <name evidence="5" type="ORF">H3H37_00715</name>
</gene>
<evidence type="ECO:0000256" key="3">
    <source>
        <dbReference type="SAM" id="SignalP"/>
    </source>
</evidence>
<dbReference type="Proteomes" id="UP000534388">
    <property type="component" value="Unassembled WGS sequence"/>
</dbReference>
<reference evidence="5 6" key="1">
    <citation type="submission" date="2020-07" db="EMBL/GenBank/DDBJ databases">
        <title>Novel species isolated from subtropical streams in China.</title>
        <authorList>
            <person name="Lu H."/>
        </authorList>
    </citation>
    <scope>NUCLEOTIDE SEQUENCE [LARGE SCALE GENOMIC DNA]</scope>
    <source>
        <strain evidence="5 6">LX20W</strain>
    </source>
</reference>
<accession>A0A7W2EN99</accession>
<dbReference type="GO" id="GO:0015979">
    <property type="term" value="P:photosynthesis"/>
    <property type="evidence" value="ECO:0007669"/>
    <property type="project" value="UniProtKB-KW"/>
</dbReference>
<keyword evidence="2" id="KW-0604">Photosystem II</keyword>
<protein>
    <recommendedName>
        <fullName evidence="4">Photosynthesis system II assembly factor Ycf48/Hcf136-like domain-containing protein</fullName>
    </recommendedName>
</protein>
<evidence type="ECO:0000256" key="1">
    <source>
        <dbReference type="ARBA" id="ARBA00022531"/>
    </source>
</evidence>
<evidence type="ECO:0000256" key="2">
    <source>
        <dbReference type="ARBA" id="ARBA00023276"/>
    </source>
</evidence>
<feature type="signal peptide" evidence="3">
    <location>
        <begin position="1"/>
        <end position="26"/>
    </location>
</feature>
<dbReference type="EMBL" id="JACEZT010000001">
    <property type="protein sequence ID" value="MBA5635587.1"/>
    <property type="molecule type" value="Genomic_DNA"/>
</dbReference>